<dbReference type="AlphaFoldDB" id="A0AAV4WYY8"/>
<protein>
    <submittedName>
        <fullName evidence="1">Uncharacterized protein</fullName>
    </submittedName>
</protein>
<comment type="caution">
    <text evidence="1">The sequence shown here is derived from an EMBL/GenBank/DDBJ whole genome shotgun (WGS) entry which is preliminary data.</text>
</comment>
<name>A0AAV4WYY8_CAEEX</name>
<evidence type="ECO:0000313" key="2">
    <source>
        <dbReference type="Proteomes" id="UP001054945"/>
    </source>
</evidence>
<dbReference type="EMBL" id="BPLR01017024">
    <property type="protein sequence ID" value="GIY88120.1"/>
    <property type="molecule type" value="Genomic_DNA"/>
</dbReference>
<dbReference type="Proteomes" id="UP001054945">
    <property type="component" value="Unassembled WGS sequence"/>
</dbReference>
<keyword evidence="2" id="KW-1185">Reference proteome</keyword>
<organism evidence="1 2">
    <name type="scientific">Caerostris extrusa</name>
    <name type="common">Bark spider</name>
    <name type="synonym">Caerostris bankana</name>
    <dbReference type="NCBI Taxonomy" id="172846"/>
    <lineage>
        <taxon>Eukaryota</taxon>
        <taxon>Metazoa</taxon>
        <taxon>Ecdysozoa</taxon>
        <taxon>Arthropoda</taxon>
        <taxon>Chelicerata</taxon>
        <taxon>Arachnida</taxon>
        <taxon>Araneae</taxon>
        <taxon>Araneomorphae</taxon>
        <taxon>Entelegynae</taxon>
        <taxon>Araneoidea</taxon>
        <taxon>Araneidae</taxon>
        <taxon>Caerostris</taxon>
    </lineage>
</organism>
<accession>A0AAV4WYY8</accession>
<gene>
    <name evidence="1" type="ORF">CEXT_656081</name>
</gene>
<sequence length="112" mass="12295">MKNEDPTKPEFNGTYYKVQQQVYGGSSGLCGGVLGELIKVFRPHTTPYFSILRREGWELSITSSCAATTISTLNHQSAGLRFSEEQCSDKSGKIANWDGGRCLNATCMLEGH</sequence>
<evidence type="ECO:0000313" key="1">
    <source>
        <dbReference type="EMBL" id="GIY88120.1"/>
    </source>
</evidence>
<proteinExistence type="predicted"/>
<reference evidence="1 2" key="1">
    <citation type="submission" date="2021-06" db="EMBL/GenBank/DDBJ databases">
        <title>Caerostris extrusa draft genome.</title>
        <authorList>
            <person name="Kono N."/>
            <person name="Arakawa K."/>
        </authorList>
    </citation>
    <scope>NUCLEOTIDE SEQUENCE [LARGE SCALE GENOMIC DNA]</scope>
</reference>